<feature type="compositionally biased region" description="Low complexity" evidence="1">
    <location>
        <begin position="8"/>
        <end position="32"/>
    </location>
</feature>
<dbReference type="InterPro" id="IPR000914">
    <property type="entry name" value="SBP_5_dom"/>
</dbReference>
<dbReference type="AlphaFoldDB" id="A0A261ESC7"/>
<dbReference type="GO" id="GO:0015833">
    <property type="term" value="P:peptide transport"/>
    <property type="evidence" value="ECO:0007669"/>
    <property type="project" value="TreeGrafter"/>
</dbReference>
<comment type="caution">
    <text evidence="4">The sequence shown here is derived from an EMBL/GenBank/DDBJ whole genome shotgun (WGS) entry which is preliminary data.</text>
</comment>
<dbReference type="GO" id="GO:1904680">
    <property type="term" value="F:peptide transmembrane transporter activity"/>
    <property type="evidence" value="ECO:0007669"/>
    <property type="project" value="TreeGrafter"/>
</dbReference>
<gene>
    <name evidence="4" type="ORF">PSRA_1558</name>
</gene>
<keyword evidence="2" id="KW-0472">Membrane</keyword>
<evidence type="ECO:0000259" key="3">
    <source>
        <dbReference type="Pfam" id="PF00496"/>
    </source>
</evidence>
<accession>A0A261ESC7</accession>
<keyword evidence="2" id="KW-1133">Transmembrane helix</keyword>
<dbReference type="Pfam" id="PF00496">
    <property type="entry name" value="SBP_bac_5"/>
    <property type="match status" value="1"/>
</dbReference>
<organism evidence="4 5">
    <name type="scientific">Pseudoscardovia radai</name>
    <dbReference type="NCBI Taxonomy" id="987066"/>
    <lineage>
        <taxon>Bacteria</taxon>
        <taxon>Bacillati</taxon>
        <taxon>Actinomycetota</taxon>
        <taxon>Actinomycetes</taxon>
        <taxon>Bifidobacteriales</taxon>
        <taxon>Bifidobacteriaceae</taxon>
        <taxon>Pseudoscardovia</taxon>
    </lineage>
</organism>
<proteinExistence type="predicted"/>
<protein>
    <submittedName>
        <fullName evidence="4">ABC transporter substrate-binding protein</fullName>
    </submittedName>
</protein>
<feature type="compositionally biased region" description="Polar residues" evidence="1">
    <location>
        <begin position="33"/>
        <end position="48"/>
    </location>
</feature>
<keyword evidence="2" id="KW-0812">Transmembrane</keyword>
<dbReference type="PANTHER" id="PTHR30290">
    <property type="entry name" value="PERIPLASMIC BINDING COMPONENT OF ABC TRANSPORTER"/>
    <property type="match status" value="1"/>
</dbReference>
<dbReference type="RefSeq" id="WP_094661359.1">
    <property type="nucleotide sequence ID" value="NZ_MWWR01000018.1"/>
</dbReference>
<dbReference type="GO" id="GO:0042597">
    <property type="term" value="C:periplasmic space"/>
    <property type="evidence" value="ECO:0007669"/>
    <property type="project" value="UniProtKB-ARBA"/>
</dbReference>
<evidence type="ECO:0000313" key="5">
    <source>
        <dbReference type="Proteomes" id="UP000216725"/>
    </source>
</evidence>
<evidence type="ECO:0000256" key="1">
    <source>
        <dbReference type="SAM" id="MobiDB-lite"/>
    </source>
</evidence>
<dbReference type="Gene3D" id="3.40.190.10">
    <property type="entry name" value="Periplasmic binding protein-like II"/>
    <property type="match status" value="1"/>
</dbReference>
<dbReference type="EMBL" id="MWWR01000018">
    <property type="protein sequence ID" value="OZG49753.1"/>
    <property type="molecule type" value="Genomic_DNA"/>
</dbReference>
<dbReference type="InterPro" id="IPR039424">
    <property type="entry name" value="SBP_5"/>
</dbReference>
<evidence type="ECO:0000256" key="2">
    <source>
        <dbReference type="SAM" id="Phobius"/>
    </source>
</evidence>
<evidence type="ECO:0000313" key="4">
    <source>
        <dbReference type="EMBL" id="OZG49753.1"/>
    </source>
</evidence>
<dbReference type="Proteomes" id="UP000216725">
    <property type="component" value="Unassembled WGS sequence"/>
</dbReference>
<feature type="domain" description="Solute-binding protein family 5" evidence="3">
    <location>
        <begin position="179"/>
        <end position="509"/>
    </location>
</feature>
<sequence length="600" mass="63995">MSTDNKSESSATPSTAESSTAESSDTASSATAQKQGGTQTPAASSKPATGSLDASLSAKAKKTKKPAGAGTAGASATSATTTASVTRRNRIIAIVALVVVIAVVAVFLIARRGTNVNSGTNPNANAAATVPVDDAEITIGMVLSPTNLDIRTQSGSSLDQLLIGNVYEPLVSRDENNAVQPGLASSWDVSDDGTVYTFHLNSGITFSNGDALDADDVAWSISELENNQYKDYDAIANYESVEAVDSDTVRLTLSAPYSQLLWNLTGRAGLVFDQDASYDAKTQAIGSGPYLLEKFTANDSAQLTANKDYWGANKAQIGTVTIKYYSDANAAINAIRSGDIQTLSGFDYTQVSPLKDEGFNVEAGDDTDKMVLAFNNARSPLNDIRVRQAIRYAIDEDDIIAARGGVDTALGGPIPSLDPGYEDLADLYPHDVDKAKELLSEAGYGADNPLKITLTYANIYSSEIGDALTSQLADAGIELTVNQVEFSTWLSDVYTNHDYDLSLVDHNESHDFGQWANPDYYYGYDNAQVQEDYTKALASTDESETDSLLAQAARQVSEDAAADWLFNFRVVSVWSGKVQGFPVNMNQAYLPLWQISLLQG</sequence>
<dbReference type="OrthoDB" id="9796817at2"/>
<keyword evidence="5" id="KW-1185">Reference proteome</keyword>
<dbReference type="Gene3D" id="3.10.105.10">
    <property type="entry name" value="Dipeptide-binding Protein, Domain 3"/>
    <property type="match status" value="1"/>
</dbReference>
<feature type="region of interest" description="Disordered" evidence="1">
    <location>
        <begin position="1"/>
        <end position="82"/>
    </location>
</feature>
<feature type="transmembrane region" description="Helical" evidence="2">
    <location>
        <begin position="91"/>
        <end position="110"/>
    </location>
</feature>
<feature type="compositionally biased region" description="Low complexity" evidence="1">
    <location>
        <begin position="66"/>
        <end position="82"/>
    </location>
</feature>
<dbReference type="SUPFAM" id="SSF53850">
    <property type="entry name" value="Periplasmic binding protein-like II"/>
    <property type="match status" value="1"/>
</dbReference>
<name>A0A261ESC7_9BIFI</name>
<dbReference type="GO" id="GO:0043190">
    <property type="term" value="C:ATP-binding cassette (ABC) transporter complex"/>
    <property type="evidence" value="ECO:0007669"/>
    <property type="project" value="InterPro"/>
</dbReference>
<dbReference type="CDD" id="cd08494">
    <property type="entry name" value="PBP2_NikA_DppA_OppA_like_6"/>
    <property type="match status" value="1"/>
</dbReference>
<reference evidence="4 5" key="1">
    <citation type="journal article" date="2017" name="BMC Genomics">
        <title>Comparative genomic and phylogenomic analyses of the Bifidobacteriaceae family.</title>
        <authorList>
            <person name="Lugli G.A."/>
            <person name="Milani C."/>
            <person name="Turroni F."/>
            <person name="Duranti S."/>
            <person name="Mancabelli L."/>
            <person name="Mangifesta M."/>
            <person name="Ferrario C."/>
            <person name="Modesto M."/>
            <person name="Mattarelli P."/>
            <person name="Jiri K."/>
            <person name="van Sinderen D."/>
            <person name="Ventura M."/>
        </authorList>
    </citation>
    <scope>NUCLEOTIDE SEQUENCE [LARGE SCALE GENOMIC DNA]</scope>
    <source>
        <strain evidence="4 5">DSM 24742</strain>
    </source>
</reference>